<keyword evidence="1" id="KW-0472">Membrane</keyword>
<reference evidence="2" key="1">
    <citation type="submission" date="2021-02" db="EMBL/GenBank/DDBJ databases">
        <authorList>
            <person name="Dougan E. K."/>
            <person name="Rhodes N."/>
            <person name="Thang M."/>
            <person name="Chan C."/>
        </authorList>
    </citation>
    <scope>NUCLEOTIDE SEQUENCE</scope>
</reference>
<dbReference type="EMBL" id="CAJNIZ010045891">
    <property type="protein sequence ID" value="CAE7733313.1"/>
    <property type="molecule type" value="Genomic_DNA"/>
</dbReference>
<organism evidence="2 3">
    <name type="scientific">Symbiodinium pilosum</name>
    <name type="common">Dinoflagellate</name>
    <dbReference type="NCBI Taxonomy" id="2952"/>
    <lineage>
        <taxon>Eukaryota</taxon>
        <taxon>Sar</taxon>
        <taxon>Alveolata</taxon>
        <taxon>Dinophyceae</taxon>
        <taxon>Suessiales</taxon>
        <taxon>Symbiodiniaceae</taxon>
        <taxon>Symbiodinium</taxon>
    </lineage>
</organism>
<name>A0A812XKK9_SYMPI</name>
<accession>A0A812XKK9</accession>
<sequence length="81" mass="8552">MNMRSALLHVGADLVRSMVTVAEGCLVIFFHADGRSTDAYASLIVSLTVLVGAAAGMVSWTRLSLRILGSQRADTALLCAE</sequence>
<proteinExistence type="predicted"/>
<keyword evidence="1" id="KW-0812">Transmembrane</keyword>
<keyword evidence="3" id="KW-1185">Reference proteome</keyword>
<comment type="caution">
    <text evidence="2">The sequence shown here is derived from an EMBL/GenBank/DDBJ whole genome shotgun (WGS) entry which is preliminary data.</text>
</comment>
<evidence type="ECO:0000256" key="1">
    <source>
        <dbReference type="SAM" id="Phobius"/>
    </source>
</evidence>
<dbReference type="Proteomes" id="UP000649617">
    <property type="component" value="Unassembled WGS sequence"/>
</dbReference>
<keyword evidence="1" id="KW-1133">Transmembrane helix</keyword>
<feature type="transmembrane region" description="Helical" evidence="1">
    <location>
        <begin position="40"/>
        <end position="60"/>
    </location>
</feature>
<dbReference type="OrthoDB" id="47927at2759"/>
<evidence type="ECO:0000313" key="2">
    <source>
        <dbReference type="EMBL" id="CAE7733313.1"/>
    </source>
</evidence>
<dbReference type="AlphaFoldDB" id="A0A812XKK9"/>
<gene>
    <name evidence="2" type="ORF">SPIL2461_LOCUS21074</name>
</gene>
<evidence type="ECO:0000313" key="3">
    <source>
        <dbReference type="Proteomes" id="UP000649617"/>
    </source>
</evidence>
<protein>
    <submittedName>
        <fullName evidence="2">Uncharacterized protein</fullName>
    </submittedName>
</protein>